<dbReference type="CDD" id="cd06524">
    <property type="entry name" value="GH25_YegX-like"/>
    <property type="match status" value="1"/>
</dbReference>
<feature type="transmembrane region" description="Helical" evidence="5">
    <location>
        <begin position="43"/>
        <end position="64"/>
    </location>
</feature>
<dbReference type="SMART" id="SM00641">
    <property type="entry name" value="Glyco_25"/>
    <property type="match status" value="1"/>
</dbReference>
<gene>
    <name evidence="6" type="ORF">EVA_08074</name>
</gene>
<dbReference type="GO" id="GO:0016998">
    <property type="term" value="P:cell wall macromolecule catabolic process"/>
    <property type="evidence" value="ECO:0007669"/>
    <property type="project" value="InterPro"/>
</dbReference>
<keyword evidence="5" id="KW-1133">Transmembrane helix</keyword>
<keyword evidence="3" id="KW-0326">Glycosidase</keyword>
<dbReference type="Pfam" id="PF01183">
    <property type="entry name" value="Glyco_hydro_25"/>
    <property type="match status" value="1"/>
</dbReference>
<evidence type="ECO:0000256" key="4">
    <source>
        <dbReference type="SAM" id="MobiDB-lite"/>
    </source>
</evidence>
<evidence type="ECO:0000256" key="2">
    <source>
        <dbReference type="ARBA" id="ARBA00022801"/>
    </source>
</evidence>
<proteinExistence type="inferred from homology"/>
<dbReference type="PANTHER" id="PTHR34135:SF2">
    <property type="entry name" value="LYSOZYME"/>
    <property type="match status" value="1"/>
</dbReference>
<evidence type="ECO:0000313" key="6">
    <source>
        <dbReference type="EMBL" id="EJX03815.1"/>
    </source>
</evidence>
<keyword evidence="5" id="KW-0472">Membrane</keyword>
<dbReference type="SUPFAM" id="SSF51445">
    <property type="entry name" value="(Trans)glycosidases"/>
    <property type="match status" value="1"/>
</dbReference>
<evidence type="ECO:0000256" key="5">
    <source>
        <dbReference type="SAM" id="Phobius"/>
    </source>
</evidence>
<dbReference type="InterPro" id="IPR017853">
    <property type="entry name" value="GH"/>
</dbReference>
<dbReference type="Gene3D" id="3.20.20.80">
    <property type="entry name" value="Glycosidases"/>
    <property type="match status" value="1"/>
</dbReference>
<dbReference type="GO" id="GO:0009253">
    <property type="term" value="P:peptidoglycan catabolic process"/>
    <property type="evidence" value="ECO:0007669"/>
    <property type="project" value="InterPro"/>
</dbReference>
<reference evidence="6" key="1">
    <citation type="journal article" date="2012" name="PLoS ONE">
        <title>Gene sets for utilization of primary and secondary nutrition supplies in the distal gut of endangered iberian lynx.</title>
        <authorList>
            <person name="Alcaide M."/>
            <person name="Messina E."/>
            <person name="Richter M."/>
            <person name="Bargiela R."/>
            <person name="Peplies J."/>
            <person name="Huws S.A."/>
            <person name="Newbold C.J."/>
            <person name="Golyshin P.N."/>
            <person name="Simon M.A."/>
            <person name="Lopez G."/>
            <person name="Yakimov M.M."/>
            <person name="Ferrer M."/>
        </authorList>
    </citation>
    <scope>NUCLEOTIDE SEQUENCE</scope>
</reference>
<dbReference type="EMBL" id="AMCI01002023">
    <property type="protein sequence ID" value="EJX03815.1"/>
    <property type="molecule type" value="Genomic_DNA"/>
</dbReference>
<sequence>MSVKNSRTVRGPQRATGKRRATKAYQSSARLKLHAIELKARSIFLRLLMVLGVGLFCYLMYIYFVRPYTLKWQALYGKEVYPEGFSIRGVDVSHHQGDINWEKLSRSAVGNEPISFVFIKATEGQDFLDENFNENFYEAREHGLIRGAYHYFKPNVSADKQARYFLKQVHLEEGDLPPVLDIEEVGNLTPEDLRKASLTWLKAVEKRYNVPPILYTNYKFKVDYLNTKEFERYPYWIAHYYVPSLTYKGPWKFWQHTDCGKVAGIKGKVDLNIYNGSMYDLRRLCLDEIP</sequence>
<name>J9GTU9_9ZZZZ</name>
<dbReference type="InterPro" id="IPR018077">
    <property type="entry name" value="Glyco_hydro_fam25_subgr"/>
</dbReference>
<feature type="region of interest" description="Disordered" evidence="4">
    <location>
        <begin position="1"/>
        <end position="22"/>
    </location>
</feature>
<protein>
    <submittedName>
        <fullName evidence="6">Glycosyl hydrolase family 25</fullName>
    </submittedName>
</protein>
<dbReference type="GO" id="GO:0016052">
    <property type="term" value="P:carbohydrate catabolic process"/>
    <property type="evidence" value="ECO:0007669"/>
    <property type="project" value="TreeGrafter"/>
</dbReference>
<dbReference type="PROSITE" id="PS51904">
    <property type="entry name" value="GLYCOSYL_HYDROL_F25_2"/>
    <property type="match status" value="1"/>
</dbReference>
<comment type="similarity">
    <text evidence="1">Belongs to the glycosyl hydrolase 25 family.</text>
</comment>
<keyword evidence="2 6" id="KW-0378">Hydrolase</keyword>
<comment type="caution">
    <text evidence="6">The sequence shown here is derived from an EMBL/GenBank/DDBJ whole genome shotgun (WGS) entry which is preliminary data.</text>
</comment>
<dbReference type="InterPro" id="IPR002053">
    <property type="entry name" value="Glyco_hydro_25"/>
</dbReference>
<evidence type="ECO:0000256" key="1">
    <source>
        <dbReference type="ARBA" id="ARBA00010646"/>
    </source>
</evidence>
<dbReference type="PANTHER" id="PTHR34135">
    <property type="entry name" value="LYSOZYME"/>
    <property type="match status" value="1"/>
</dbReference>
<organism evidence="6">
    <name type="scientific">gut metagenome</name>
    <dbReference type="NCBI Taxonomy" id="749906"/>
    <lineage>
        <taxon>unclassified sequences</taxon>
        <taxon>metagenomes</taxon>
        <taxon>organismal metagenomes</taxon>
    </lineage>
</organism>
<accession>J9GTU9</accession>
<keyword evidence="5" id="KW-0812">Transmembrane</keyword>
<dbReference type="AlphaFoldDB" id="J9GTU9"/>
<dbReference type="GO" id="GO:0003796">
    <property type="term" value="F:lysozyme activity"/>
    <property type="evidence" value="ECO:0007669"/>
    <property type="project" value="InterPro"/>
</dbReference>
<evidence type="ECO:0000256" key="3">
    <source>
        <dbReference type="ARBA" id="ARBA00023295"/>
    </source>
</evidence>